<dbReference type="SUPFAM" id="SSF50475">
    <property type="entry name" value="FMN-binding split barrel"/>
    <property type="match status" value="1"/>
</dbReference>
<evidence type="ECO:0000313" key="3">
    <source>
        <dbReference type="Proteomes" id="UP000255207"/>
    </source>
</evidence>
<organism evidence="2 3">
    <name type="scientific">Bosea caraganae</name>
    <dbReference type="NCBI Taxonomy" id="2763117"/>
    <lineage>
        <taxon>Bacteria</taxon>
        <taxon>Pseudomonadati</taxon>
        <taxon>Pseudomonadota</taxon>
        <taxon>Alphaproteobacteria</taxon>
        <taxon>Hyphomicrobiales</taxon>
        <taxon>Boseaceae</taxon>
        <taxon>Bosea</taxon>
    </lineage>
</organism>
<name>A0A370LAP7_9HYPH</name>
<reference evidence="3" key="1">
    <citation type="submission" date="2018-07" db="EMBL/GenBank/DDBJ databases">
        <authorList>
            <person name="Safronova V.I."/>
            <person name="Chirak E.R."/>
            <person name="Sazanova A.L."/>
        </authorList>
    </citation>
    <scope>NUCLEOTIDE SEQUENCE [LARGE SCALE GENOMIC DNA]</scope>
    <source>
        <strain evidence="3">RCAM04685</strain>
    </source>
</reference>
<evidence type="ECO:0000259" key="1">
    <source>
        <dbReference type="Pfam" id="PF01243"/>
    </source>
</evidence>
<proteinExistence type="predicted"/>
<feature type="domain" description="Pyridoxamine 5'-phosphate oxidase N-terminal" evidence="1">
    <location>
        <begin position="45"/>
        <end position="132"/>
    </location>
</feature>
<evidence type="ECO:0000313" key="2">
    <source>
        <dbReference type="EMBL" id="RDJ29026.1"/>
    </source>
</evidence>
<gene>
    <name evidence="2" type="ORF">DWE98_00090</name>
</gene>
<dbReference type="InterPro" id="IPR012349">
    <property type="entry name" value="Split_barrel_FMN-bd"/>
</dbReference>
<sequence>MTYGFMDIALTPAVRRAQAEMGADRLWSDFKGHREFDRFSARETAFIAERDSFYMASVSETGWPYIQHRGGPAGFLKVLDDRTLAFVDYRGNRQYISTGNLAENNRACLFLIDYPARARLKIYARAEKLALDADPALTAAVTDGDYGAKAERIFRLKLEAFDWNCPQHIVPRYTEAEFLAASQMLLDKVTLLGRENASLRERLDSRRKG</sequence>
<comment type="caution">
    <text evidence="2">The sequence shown here is derived from an EMBL/GenBank/DDBJ whole genome shotgun (WGS) entry which is preliminary data.</text>
</comment>
<dbReference type="PANTHER" id="PTHR42815">
    <property type="entry name" value="FAD-BINDING, PUTATIVE (AFU_ORTHOLOGUE AFUA_6G07600)-RELATED"/>
    <property type="match status" value="1"/>
</dbReference>
<dbReference type="AlphaFoldDB" id="A0A370LAP7"/>
<dbReference type="Gene3D" id="2.30.110.10">
    <property type="entry name" value="Electron Transport, Fmn-binding Protein, Chain A"/>
    <property type="match status" value="1"/>
</dbReference>
<dbReference type="Pfam" id="PF01243">
    <property type="entry name" value="PNPOx_N"/>
    <property type="match status" value="1"/>
</dbReference>
<accession>A0A370LAP7</accession>
<dbReference type="OrthoDB" id="9786134at2"/>
<dbReference type="InterPro" id="IPR011576">
    <property type="entry name" value="Pyridox_Oxase_N"/>
</dbReference>
<dbReference type="RefSeq" id="WP_114827143.1">
    <property type="nucleotide sequence ID" value="NZ_QQTO01000019.1"/>
</dbReference>
<keyword evidence="3" id="KW-1185">Reference proteome</keyword>
<dbReference type="PANTHER" id="PTHR42815:SF2">
    <property type="entry name" value="FAD-BINDING, PUTATIVE (AFU_ORTHOLOGUE AFUA_6G07600)-RELATED"/>
    <property type="match status" value="1"/>
</dbReference>
<protein>
    <submittedName>
        <fullName evidence="2">Pyridoxamine 5-phosphate oxidase</fullName>
    </submittedName>
</protein>
<dbReference type="Proteomes" id="UP000255207">
    <property type="component" value="Unassembled WGS sequence"/>
</dbReference>
<dbReference type="EMBL" id="QQTP01000001">
    <property type="protein sequence ID" value="RDJ29026.1"/>
    <property type="molecule type" value="Genomic_DNA"/>
</dbReference>